<keyword evidence="2" id="KW-0732">Signal</keyword>
<dbReference type="Proteomes" id="UP000653411">
    <property type="component" value="Unassembled WGS sequence"/>
</dbReference>
<proteinExistence type="predicted"/>
<evidence type="ECO:0000313" key="3">
    <source>
        <dbReference type="EMBL" id="GGN21711.1"/>
    </source>
</evidence>
<reference evidence="3" key="1">
    <citation type="journal article" date="2014" name="Int. J. Syst. Evol. Microbiol.">
        <title>Complete genome sequence of Corynebacterium casei LMG S-19264T (=DSM 44701T), isolated from a smear-ripened cheese.</title>
        <authorList>
            <consortium name="US DOE Joint Genome Institute (JGI-PGF)"/>
            <person name="Walter F."/>
            <person name="Albersmeier A."/>
            <person name="Kalinowski J."/>
            <person name="Ruckert C."/>
        </authorList>
    </citation>
    <scope>NUCLEOTIDE SEQUENCE</scope>
    <source>
        <strain evidence="3">CGMCC 4.7110</strain>
    </source>
</reference>
<comment type="caution">
    <text evidence="3">The sequence shown here is derived from an EMBL/GenBank/DDBJ whole genome shotgun (WGS) entry which is preliminary data.</text>
</comment>
<name>A0A917XH55_9ACTN</name>
<evidence type="ECO:0000256" key="1">
    <source>
        <dbReference type="SAM" id="MobiDB-lite"/>
    </source>
</evidence>
<reference evidence="3" key="2">
    <citation type="submission" date="2020-09" db="EMBL/GenBank/DDBJ databases">
        <authorList>
            <person name="Sun Q."/>
            <person name="Zhou Y."/>
        </authorList>
    </citation>
    <scope>NUCLEOTIDE SEQUENCE</scope>
    <source>
        <strain evidence="3">CGMCC 4.7110</strain>
    </source>
</reference>
<dbReference type="AlphaFoldDB" id="A0A917XH55"/>
<feature type="chain" id="PRO_5037778039" evidence="2">
    <location>
        <begin position="19"/>
        <end position="57"/>
    </location>
</feature>
<accession>A0A917XH55</accession>
<evidence type="ECO:0000313" key="4">
    <source>
        <dbReference type="Proteomes" id="UP000653411"/>
    </source>
</evidence>
<protein>
    <submittedName>
        <fullName evidence="3">Uncharacterized protein</fullName>
    </submittedName>
</protein>
<evidence type="ECO:0000256" key="2">
    <source>
        <dbReference type="SAM" id="SignalP"/>
    </source>
</evidence>
<sequence>MIMSRFRSARSVSRFSLAAVALLALLTLQPGTGETGHPARTPDAVAAAPSADFPPCC</sequence>
<dbReference type="EMBL" id="BMML01000012">
    <property type="protein sequence ID" value="GGN21711.1"/>
    <property type="molecule type" value="Genomic_DNA"/>
</dbReference>
<gene>
    <name evidence="3" type="ORF">GCM10011578_053040</name>
</gene>
<feature type="region of interest" description="Disordered" evidence="1">
    <location>
        <begin position="32"/>
        <end position="57"/>
    </location>
</feature>
<feature type="signal peptide" evidence="2">
    <location>
        <begin position="1"/>
        <end position="18"/>
    </location>
</feature>
<organism evidence="3 4">
    <name type="scientific">Streptomyces fuscichromogenes</name>
    <dbReference type="NCBI Taxonomy" id="1324013"/>
    <lineage>
        <taxon>Bacteria</taxon>
        <taxon>Bacillati</taxon>
        <taxon>Actinomycetota</taxon>
        <taxon>Actinomycetes</taxon>
        <taxon>Kitasatosporales</taxon>
        <taxon>Streptomycetaceae</taxon>
        <taxon>Streptomyces</taxon>
    </lineage>
</organism>
<keyword evidence="4" id="KW-1185">Reference proteome</keyword>